<dbReference type="Proteomes" id="UP000823907">
    <property type="component" value="Unassembled WGS sequence"/>
</dbReference>
<dbReference type="Gene3D" id="3.40.30.10">
    <property type="entry name" value="Glutaredoxin"/>
    <property type="match status" value="1"/>
</dbReference>
<sequence length="162" mass="18016">MTKNNDTANIRLAEGDEAPSFALTSDKGETIDLKDYRGKKVLVYFYPRANTPGCTKEACDFRDNLAQLNDQNIDVVGISPDKPESLAKFRDKYELTFPLLSDPDKAVMTAYGAFGEKKNYGKLVQGVIRSTFLVDEEGKIALARYNVKATGHVARIMKELEA</sequence>
<comment type="function">
    <text evidence="1">Thiol-specific peroxidase that catalyzes the reduction of hydrogen peroxide and organic hydroperoxides to water and alcohols, respectively. Plays a role in cell protection against oxidative stress by detoxifying peroxides and as sensor of hydrogen peroxide-mediated signaling events.</text>
</comment>
<dbReference type="SUPFAM" id="SSF52833">
    <property type="entry name" value="Thioredoxin-like"/>
    <property type="match status" value="1"/>
</dbReference>
<evidence type="ECO:0000313" key="15">
    <source>
        <dbReference type="EMBL" id="HJD49578.1"/>
    </source>
</evidence>
<accession>A0A9D2UBZ2</accession>
<comment type="catalytic activity">
    <reaction evidence="12">
        <text>a hydroperoxide + [thioredoxin]-dithiol = an alcohol + [thioredoxin]-disulfide + H2O</text>
        <dbReference type="Rhea" id="RHEA:62620"/>
        <dbReference type="Rhea" id="RHEA-COMP:10698"/>
        <dbReference type="Rhea" id="RHEA-COMP:10700"/>
        <dbReference type="ChEBI" id="CHEBI:15377"/>
        <dbReference type="ChEBI" id="CHEBI:29950"/>
        <dbReference type="ChEBI" id="CHEBI:30879"/>
        <dbReference type="ChEBI" id="CHEBI:35924"/>
        <dbReference type="ChEBI" id="CHEBI:50058"/>
        <dbReference type="EC" id="1.11.1.24"/>
    </reaction>
</comment>
<evidence type="ECO:0000256" key="2">
    <source>
        <dbReference type="ARBA" id="ARBA00011245"/>
    </source>
</evidence>
<evidence type="ECO:0000256" key="12">
    <source>
        <dbReference type="ARBA" id="ARBA00049091"/>
    </source>
</evidence>
<keyword evidence="6" id="KW-0560">Oxidoreductase</keyword>
<dbReference type="InterPro" id="IPR036249">
    <property type="entry name" value="Thioredoxin-like_sf"/>
</dbReference>
<evidence type="ECO:0000256" key="7">
    <source>
        <dbReference type="ARBA" id="ARBA00023157"/>
    </source>
</evidence>
<evidence type="ECO:0000313" key="16">
    <source>
        <dbReference type="Proteomes" id="UP000823907"/>
    </source>
</evidence>
<gene>
    <name evidence="15" type="primary">bcp</name>
    <name evidence="15" type="ORF">H9907_05720</name>
</gene>
<evidence type="ECO:0000256" key="3">
    <source>
        <dbReference type="ARBA" id="ARBA00013017"/>
    </source>
</evidence>
<dbReference type="InterPro" id="IPR050924">
    <property type="entry name" value="Peroxiredoxin_BCP/PrxQ"/>
</dbReference>
<dbReference type="Pfam" id="PF00578">
    <property type="entry name" value="AhpC-TSA"/>
    <property type="match status" value="1"/>
</dbReference>
<dbReference type="InterPro" id="IPR013766">
    <property type="entry name" value="Thioredoxin_domain"/>
</dbReference>
<dbReference type="CDD" id="cd03017">
    <property type="entry name" value="PRX_BCP"/>
    <property type="match status" value="1"/>
</dbReference>
<evidence type="ECO:0000256" key="11">
    <source>
        <dbReference type="ARBA" id="ARBA00041373"/>
    </source>
</evidence>
<keyword evidence="7" id="KW-1015">Disulfide bond</keyword>
<comment type="similarity">
    <text evidence="10">Belongs to the peroxiredoxin family. BCP/PrxQ subfamily.</text>
</comment>
<dbReference type="NCBIfam" id="NF006960">
    <property type="entry name" value="PRK09437.1"/>
    <property type="match status" value="1"/>
</dbReference>
<dbReference type="AlphaFoldDB" id="A0A9D2UBZ2"/>
<evidence type="ECO:0000256" key="1">
    <source>
        <dbReference type="ARBA" id="ARBA00003330"/>
    </source>
</evidence>
<organism evidence="15 16">
    <name type="scientific">Candidatus Corynebacterium intestinavium</name>
    <dbReference type="NCBI Taxonomy" id="2838531"/>
    <lineage>
        <taxon>Bacteria</taxon>
        <taxon>Bacillati</taxon>
        <taxon>Actinomycetota</taxon>
        <taxon>Actinomycetes</taxon>
        <taxon>Mycobacteriales</taxon>
        <taxon>Corynebacteriaceae</taxon>
        <taxon>Corynebacterium</taxon>
    </lineage>
</organism>
<keyword evidence="8" id="KW-0676">Redox-active center</keyword>
<evidence type="ECO:0000259" key="14">
    <source>
        <dbReference type="PROSITE" id="PS51352"/>
    </source>
</evidence>
<proteinExistence type="inferred from homology"/>
<protein>
    <recommendedName>
        <fullName evidence="3">thioredoxin-dependent peroxiredoxin</fullName>
        <ecNumber evidence="3">1.11.1.24</ecNumber>
    </recommendedName>
    <alternativeName>
        <fullName evidence="11">Bacterioferritin comigratory protein</fullName>
    </alternativeName>
    <alternativeName>
        <fullName evidence="9">Thioredoxin peroxidase</fullName>
    </alternativeName>
</protein>
<dbReference type="GO" id="GO:0008379">
    <property type="term" value="F:thioredoxin peroxidase activity"/>
    <property type="evidence" value="ECO:0007669"/>
    <property type="project" value="TreeGrafter"/>
</dbReference>
<dbReference type="PIRSF" id="PIRSF000239">
    <property type="entry name" value="AHPC"/>
    <property type="match status" value="1"/>
</dbReference>
<evidence type="ECO:0000256" key="13">
    <source>
        <dbReference type="PIRSR" id="PIRSR000239-1"/>
    </source>
</evidence>
<reference evidence="15" key="2">
    <citation type="submission" date="2021-04" db="EMBL/GenBank/DDBJ databases">
        <authorList>
            <person name="Gilroy R."/>
        </authorList>
    </citation>
    <scope>NUCLEOTIDE SEQUENCE</scope>
    <source>
        <strain evidence="15">5925</strain>
    </source>
</reference>
<evidence type="ECO:0000256" key="9">
    <source>
        <dbReference type="ARBA" id="ARBA00032824"/>
    </source>
</evidence>
<dbReference type="PROSITE" id="PS51352">
    <property type="entry name" value="THIOREDOXIN_2"/>
    <property type="match status" value="1"/>
</dbReference>
<comment type="caution">
    <text evidence="15">The sequence shown here is derived from an EMBL/GenBank/DDBJ whole genome shotgun (WGS) entry which is preliminary data.</text>
</comment>
<evidence type="ECO:0000256" key="10">
    <source>
        <dbReference type="ARBA" id="ARBA00038489"/>
    </source>
</evidence>
<name>A0A9D2UBZ2_9CORY</name>
<dbReference type="InterPro" id="IPR024706">
    <property type="entry name" value="Peroxiredoxin_AhpC-typ"/>
</dbReference>
<feature type="active site" description="Cysteine sulfenic acid (-SOH) intermediate; for peroxidase activity" evidence="13">
    <location>
        <position position="54"/>
    </location>
</feature>
<dbReference type="EC" id="1.11.1.24" evidence="3"/>
<dbReference type="EMBL" id="DWUR01000097">
    <property type="protein sequence ID" value="HJD49578.1"/>
    <property type="molecule type" value="Genomic_DNA"/>
</dbReference>
<dbReference type="FunFam" id="3.40.30.10:FF:000007">
    <property type="entry name" value="Thioredoxin-dependent thiol peroxidase"/>
    <property type="match status" value="1"/>
</dbReference>
<feature type="domain" description="Thioredoxin" evidence="14">
    <location>
        <begin position="12"/>
        <end position="162"/>
    </location>
</feature>
<dbReference type="GO" id="GO:0005737">
    <property type="term" value="C:cytoplasm"/>
    <property type="evidence" value="ECO:0007669"/>
    <property type="project" value="TreeGrafter"/>
</dbReference>
<dbReference type="InterPro" id="IPR000866">
    <property type="entry name" value="AhpC/TSA"/>
</dbReference>
<dbReference type="GO" id="GO:0034599">
    <property type="term" value="P:cellular response to oxidative stress"/>
    <property type="evidence" value="ECO:0007669"/>
    <property type="project" value="TreeGrafter"/>
</dbReference>
<evidence type="ECO:0000256" key="8">
    <source>
        <dbReference type="ARBA" id="ARBA00023284"/>
    </source>
</evidence>
<reference evidence="15" key="1">
    <citation type="journal article" date="2021" name="PeerJ">
        <title>Extensive microbial diversity within the chicken gut microbiome revealed by metagenomics and culture.</title>
        <authorList>
            <person name="Gilroy R."/>
            <person name="Ravi A."/>
            <person name="Getino M."/>
            <person name="Pursley I."/>
            <person name="Horton D.L."/>
            <person name="Alikhan N.F."/>
            <person name="Baker D."/>
            <person name="Gharbi K."/>
            <person name="Hall N."/>
            <person name="Watson M."/>
            <person name="Adriaenssens E.M."/>
            <person name="Foster-Nyarko E."/>
            <person name="Jarju S."/>
            <person name="Secka A."/>
            <person name="Antonio M."/>
            <person name="Oren A."/>
            <person name="Chaudhuri R.R."/>
            <person name="La Ragione R."/>
            <person name="Hildebrand F."/>
            <person name="Pallen M.J."/>
        </authorList>
    </citation>
    <scope>NUCLEOTIDE SEQUENCE</scope>
    <source>
        <strain evidence="15">5925</strain>
    </source>
</reference>
<evidence type="ECO:0000256" key="4">
    <source>
        <dbReference type="ARBA" id="ARBA00022559"/>
    </source>
</evidence>
<evidence type="ECO:0000256" key="5">
    <source>
        <dbReference type="ARBA" id="ARBA00022862"/>
    </source>
</evidence>
<keyword evidence="4 15" id="KW-0575">Peroxidase</keyword>
<dbReference type="PANTHER" id="PTHR42801:SF4">
    <property type="entry name" value="AHPC_TSA FAMILY PROTEIN"/>
    <property type="match status" value="1"/>
</dbReference>
<keyword evidence="5" id="KW-0049">Antioxidant</keyword>
<evidence type="ECO:0000256" key="6">
    <source>
        <dbReference type="ARBA" id="ARBA00023002"/>
    </source>
</evidence>
<dbReference type="PANTHER" id="PTHR42801">
    <property type="entry name" value="THIOREDOXIN-DEPENDENT PEROXIDE REDUCTASE"/>
    <property type="match status" value="1"/>
</dbReference>
<dbReference type="GO" id="GO:0045454">
    <property type="term" value="P:cell redox homeostasis"/>
    <property type="evidence" value="ECO:0007669"/>
    <property type="project" value="TreeGrafter"/>
</dbReference>
<comment type="subunit">
    <text evidence="2">Monomer.</text>
</comment>